<comment type="similarity">
    <text evidence="1">Belongs to the Tdpoz family.</text>
</comment>
<protein>
    <recommendedName>
        <fullName evidence="2">BPM/SPOP BACK domain-containing protein</fullName>
    </recommendedName>
</protein>
<dbReference type="AlphaFoldDB" id="A2YX80"/>
<sequence>MADMYALDRLKLMCAQRLLQDMTADSVADMLACAETYNCPELKNRCIDFFAAENNFKKAAFTDGFAVLLQKFPVIAAELKKRVGI</sequence>
<accession>A2YX80</accession>
<reference evidence="3 4" key="1">
    <citation type="journal article" date="2005" name="PLoS Biol.">
        <title>The genomes of Oryza sativa: a history of duplications.</title>
        <authorList>
            <person name="Yu J."/>
            <person name="Wang J."/>
            <person name="Lin W."/>
            <person name="Li S."/>
            <person name="Li H."/>
            <person name="Zhou J."/>
            <person name="Ni P."/>
            <person name="Dong W."/>
            <person name="Hu S."/>
            <person name="Zeng C."/>
            <person name="Zhang J."/>
            <person name="Zhang Y."/>
            <person name="Li R."/>
            <person name="Xu Z."/>
            <person name="Li S."/>
            <person name="Li X."/>
            <person name="Zheng H."/>
            <person name="Cong L."/>
            <person name="Lin L."/>
            <person name="Yin J."/>
            <person name="Geng J."/>
            <person name="Li G."/>
            <person name="Shi J."/>
            <person name="Liu J."/>
            <person name="Lv H."/>
            <person name="Li J."/>
            <person name="Wang J."/>
            <person name="Deng Y."/>
            <person name="Ran L."/>
            <person name="Shi X."/>
            <person name="Wang X."/>
            <person name="Wu Q."/>
            <person name="Li C."/>
            <person name="Ren X."/>
            <person name="Wang J."/>
            <person name="Wang X."/>
            <person name="Li D."/>
            <person name="Liu D."/>
            <person name="Zhang X."/>
            <person name="Ji Z."/>
            <person name="Zhao W."/>
            <person name="Sun Y."/>
            <person name="Zhang Z."/>
            <person name="Bao J."/>
            <person name="Han Y."/>
            <person name="Dong L."/>
            <person name="Ji J."/>
            <person name="Chen P."/>
            <person name="Wu S."/>
            <person name="Liu J."/>
            <person name="Xiao Y."/>
            <person name="Bu D."/>
            <person name="Tan J."/>
            <person name="Yang L."/>
            <person name="Ye C."/>
            <person name="Zhang J."/>
            <person name="Xu J."/>
            <person name="Zhou Y."/>
            <person name="Yu Y."/>
            <person name="Zhang B."/>
            <person name="Zhuang S."/>
            <person name="Wei H."/>
            <person name="Liu B."/>
            <person name="Lei M."/>
            <person name="Yu H."/>
            <person name="Li Y."/>
            <person name="Xu H."/>
            <person name="Wei S."/>
            <person name="He X."/>
            <person name="Fang L."/>
            <person name="Zhang Z."/>
            <person name="Zhang Y."/>
            <person name="Huang X."/>
            <person name="Su Z."/>
            <person name="Tong W."/>
            <person name="Li J."/>
            <person name="Tong Z."/>
            <person name="Li S."/>
            <person name="Ye J."/>
            <person name="Wang L."/>
            <person name="Fang L."/>
            <person name="Lei T."/>
            <person name="Chen C."/>
            <person name="Chen H."/>
            <person name="Xu Z."/>
            <person name="Li H."/>
            <person name="Huang H."/>
            <person name="Zhang F."/>
            <person name="Xu H."/>
            <person name="Li N."/>
            <person name="Zhao C."/>
            <person name="Li S."/>
            <person name="Dong L."/>
            <person name="Huang Y."/>
            <person name="Li L."/>
            <person name="Xi Y."/>
            <person name="Qi Q."/>
            <person name="Li W."/>
            <person name="Zhang B."/>
            <person name="Hu W."/>
            <person name="Zhang Y."/>
            <person name="Tian X."/>
            <person name="Jiao Y."/>
            <person name="Liang X."/>
            <person name="Jin J."/>
            <person name="Gao L."/>
            <person name="Zheng W."/>
            <person name="Hao B."/>
            <person name="Liu S."/>
            <person name="Wang W."/>
            <person name="Yuan L."/>
            <person name="Cao M."/>
            <person name="McDermott J."/>
            <person name="Samudrala R."/>
            <person name="Wang J."/>
            <person name="Wong G.K."/>
            <person name="Yang H."/>
        </authorList>
    </citation>
    <scope>NUCLEOTIDE SEQUENCE [LARGE SCALE GENOMIC DNA]</scope>
    <source>
        <strain evidence="4">cv. 93-11</strain>
    </source>
</reference>
<evidence type="ECO:0000259" key="2">
    <source>
        <dbReference type="Pfam" id="PF24570"/>
    </source>
</evidence>
<dbReference type="STRING" id="39946.A2YX80"/>
<dbReference type="PANTHER" id="PTHR26379">
    <property type="entry name" value="BTB/POZ AND MATH DOMAIN-CONTAINING PROTEIN 1"/>
    <property type="match status" value="1"/>
</dbReference>
<organism evidence="3 4">
    <name type="scientific">Oryza sativa subsp. indica</name>
    <name type="common">Rice</name>
    <dbReference type="NCBI Taxonomy" id="39946"/>
    <lineage>
        <taxon>Eukaryota</taxon>
        <taxon>Viridiplantae</taxon>
        <taxon>Streptophyta</taxon>
        <taxon>Embryophyta</taxon>
        <taxon>Tracheophyta</taxon>
        <taxon>Spermatophyta</taxon>
        <taxon>Magnoliopsida</taxon>
        <taxon>Liliopsida</taxon>
        <taxon>Poales</taxon>
        <taxon>Poaceae</taxon>
        <taxon>BOP clade</taxon>
        <taxon>Oryzoideae</taxon>
        <taxon>Oryzeae</taxon>
        <taxon>Oryzinae</taxon>
        <taxon>Oryza</taxon>
        <taxon>Oryza sativa</taxon>
    </lineage>
</organism>
<dbReference type="EMBL" id="CM000133">
    <property type="protein sequence ID" value="EAZ07691.1"/>
    <property type="molecule type" value="Genomic_DNA"/>
</dbReference>
<keyword evidence="4" id="KW-1185">Reference proteome</keyword>
<dbReference type="InterPro" id="IPR056423">
    <property type="entry name" value="BACK_BPM_SPOP"/>
</dbReference>
<evidence type="ECO:0000313" key="3">
    <source>
        <dbReference type="EMBL" id="EAZ07691.1"/>
    </source>
</evidence>
<dbReference type="InterPro" id="IPR045005">
    <property type="entry name" value="BPM1-6"/>
</dbReference>
<feature type="domain" description="BPM/SPOP BACK" evidence="2">
    <location>
        <begin position="26"/>
        <end position="79"/>
    </location>
</feature>
<dbReference type="HOGENOM" id="CLU_004253_9_6_1"/>
<dbReference type="Gene3D" id="1.25.40.420">
    <property type="match status" value="1"/>
</dbReference>
<evidence type="ECO:0000313" key="4">
    <source>
        <dbReference type="Proteomes" id="UP000007015"/>
    </source>
</evidence>
<gene>
    <name evidence="3" type="ORF">OsI_29948</name>
</gene>
<dbReference type="Gramene" id="BGIOSGA026634-TA">
    <property type="protein sequence ID" value="BGIOSGA026634-PA"/>
    <property type="gene ID" value="BGIOSGA026634"/>
</dbReference>
<name>A2YX80_ORYSI</name>
<dbReference type="PANTHER" id="PTHR26379:SF187">
    <property type="entry name" value="OS07G0655300 PROTEIN"/>
    <property type="match status" value="1"/>
</dbReference>
<evidence type="ECO:0000256" key="1">
    <source>
        <dbReference type="ARBA" id="ARBA00010846"/>
    </source>
</evidence>
<proteinExistence type="inferred from homology"/>
<dbReference type="Proteomes" id="UP000007015">
    <property type="component" value="Chromosome 8"/>
</dbReference>
<dbReference type="GO" id="GO:0016567">
    <property type="term" value="P:protein ubiquitination"/>
    <property type="evidence" value="ECO:0007669"/>
    <property type="project" value="InterPro"/>
</dbReference>
<dbReference type="Pfam" id="PF24570">
    <property type="entry name" value="BACK_BPM_SPOP"/>
    <property type="match status" value="1"/>
</dbReference>